<dbReference type="InterPro" id="IPR036412">
    <property type="entry name" value="HAD-like_sf"/>
</dbReference>
<dbReference type="PANTHER" id="PTHR43344:SF13">
    <property type="entry name" value="PHOSPHATASE RV3661-RELATED"/>
    <property type="match status" value="1"/>
</dbReference>
<dbReference type="OrthoDB" id="9784466at2"/>
<accession>A0A4Y8WKE4</accession>
<dbReference type="PANTHER" id="PTHR43344">
    <property type="entry name" value="PHOSPHOSERINE PHOSPHATASE"/>
    <property type="match status" value="1"/>
</dbReference>
<reference evidence="4 5" key="1">
    <citation type="submission" date="2019-01" db="EMBL/GenBank/DDBJ databases">
        <title>Vibrio BEI176 sp. nov, a marine bacterium isolated from China: eastern marignal seas.</title>
        <authorList>
            <person name="Li B."/>
        </authorList>
    </citation>
    <scope>NUCLEOTIDE SEQUENCE [LARGE SCALE GENOMIC DNA]</scope>
    <source>
        <strain evidence="4 5">BEI176</strain>
    </source>
</reference>
<evidence type="ECO:0000313" key="4">
    <source>
        <dbReference type="EMBL" id="TFH93392.1"/>
    </source>
</evidence>
<organism evidence="4 5">
    <name type="scientific">Vibrio ouci</name>
    <dbReference type="NCBI Taxonomy" id="2499078"/>
    <lineage>
        <taxon>Bacteria</taxon>
        <taxon>Pseudomonadati</taxon>
        <taxon>Pseudomonadota</taxon>
        <taxon>Gammaproteobacteria</taxon>
        <taxon>Vibrionales</taxon>
        <taxon>Vibrionaceae</taxon>
        <taxon>Vibrio</taxon>
    </lineage>
</organism>
<gene>
    <name evidence="4" type="ORF">ELS82_00090</name>
</gene>
<dbReference type="SUPFAM" id="SSF56784">
    <property type="entry name" value="HAD-like"/>
    <property type="match status" value="1"/>
</dbReference>
<dbReference type="Proteomes" id="UP000297753">
    <property type="component" value="Unassembled WGS sequence"/>
</dbReference>
<comment type="caution">
    <text evidence="4">The sequence shown here is derived from an EMBL/GenBank/DDBJ whole genome shotgun (WGS) entry which is preliminary data.</text>
</comment>
<name>A0A4Y8WKE4_9VIBR</name>
<evidence type="ECO:0000313" key="5">
    <source>
        <dbReference type="Proteomes" id="UP000297753"/>
    </source>
</evidence>
<keyword evidence="3" id="KW-0460">Magnesium</keyword>
<dbReference type="Gene3D" id="1.20.1440.100">
    <property type="entry name" value="SG protein - dephosphorylation function"/>
    <property type="match status" value="1"/>
</dbReference>
<dbReference type="GO" id="GO:0016787">
    <property type="term" value="F:hydrolase activity"/>
    <property type="evidence" value="ECO:0007669"/>
    <property type="project" value="UniProtKB-KW"/>
</dbReference>
<dbReference type="InterPro" id="IPR023214">
    <property type="entry name" value="HAD_sf"/>
</dbReference>
<evidence type="ECO:0000256" key="1">
    <source>
        <dbReference type="ARBA" id="ARBA00022723"/>
    </source>
</evidence>
<dbReference type="InterPro" id="IPR050582">
    <property type="entry name" value="HAD-like_SerB"/>
</dbReference>
<keyword evidence="5" id="KW-1185">Reference proteome</keyword>
<dbReference type="AlphaFoldDB" id="A0A4Y8WKE4"/>
<keyword evidence="1" id="KW-0479">Metal-binding</keyword>
<protein>
    <submittedName>
        <fullName evidence="4">HAD-IB family hydrolase</fullName>
    </submittedName>
</protein>
<dbReference type="GO" id="GO:0046872">
    <property type="term" value="F:metal ion binding"/>
    <property type="evidence" value="ECO:0007669"/>
    <property type="project" value="UniProtKB-KW"/>
</dbReference>
<dbReference type="NCBIfam" id="TIGR01490">
    <property type="entry name" value="HAD-SF-IB-hyp1"/>
    <property type="match status" value="1"/>
</dbReference>
<dbReference type="EMBL" id="SATR01000001">
    <property type="protein sequence ID" value="TFH93392.1"/>
    <property type="molecule type" value="Genomic_DNA"/>
</dbReference>
<evidence type="ECO:0000256" key="3">
    <source>
        <dbReference type="ARBA" id="ARBA00022842"/>
    </source>
</evidence>
<dbReference type="Pfam" id="PF12710">
    <property type="entry name" value="HAD"/>
    <property type="match status" value="1"/>
</dbReference>
<dbReference type="InterPro" id="IPR006385">
    <property type="entry name" value="HAD_hydro_SerB1"/>
</dbReference>
<keyword evidence="2 4" id="KW-0378">Hydrolase</keyword>
<dbReference type="Gene3D" id="3.40.50.1000">
    <property type="entry name" value="HAD superfamily/HAD-like"/>
    <property type="match status" value="1"/>
</dbReference>
<proteinExistence type="predicted"/>
<dbReference type="NCBIfam" id="TIGR01488">
    <property type="entry name" value="HAD-SF-IB"/>
    <property type="match status" value="1"/>
</dbReference>
<dbReference type="RefSeq" id="WP_134833652.1">
    <property type="nucleotide sequence ID" value="NZ_SATR01000001.1"/>
</dbReference>
<sequence>MQPKEKYAFFDFDETIVSVKSMFAFKQALMSEQGYSPEAFDTFMQELKQRAEVFPRSEVNRWFYSTLKGVEYNFAKSVAKRWRHNLTSNVYLEQTCQKIQEFKQQGYQIVVVSGSARFIISEFLKELGISQVLCSTPEVKNNTFTGELIGEPVIGMQKRQSIQAFLREEDTTTRDLIVVGDHISDLPMLELATHAMVVNPDEQLKSIAHQKGWLEL</sequence>
<evidence type="ECO:0000256" key="2">
    <source>
        <dbReference type="ARBA" id="ARBA00022801"/>
    </source>
</evidence>